<keyword evidence="2" id="KW-1185">Reference proteome</keyword>
<dbReference type="EMBL" id="JAWRVI010000304">
    <property type="protein sequence ID" value="KAK4068512.1"/>
    <property type="molecule type" value="Genomic_DNA"/>
</dbReference>
<protein>
    <submittedName>
        <fullName evidence="1">Uncharacterized protein</fullName>
    </submittedName>
</protein>
<evidence type="ECO:0000313" key="1">
    <source>
        <dbReference type="EMBL" id="KAK4068512.1"/>
    </source>
</evidence>
<organism evidence="1 2">
    <name type="scientific">Purpureocillium lilacinum</name>
    <name type="common">Paecilomyces lilacinus</name>
    <dbReference type="NCBI Taxonomy" id="33203"/>
    <lineage>
        <taxon>Eukaryota</taxon>
        <taxon>Fungi</taxon>
        <taxon>Dikarya</taxon>
        <taxon>Ascomycota</taxon>
        <taxon>Pezizomycotina</taxon>
        <taxon>Sordariomycetes</taxon>
        <taxon>Hypocreomycetidae</taxon>
        <taxon>Hypocreales</taxon>
        <taxon>Ophiocordycipitaceae</taxon>
        <taxon>Purpureocillium</taxon>
    </lineage>
</organism>
<evidence type="ECO:0000313" key="2">
    <source>
        <dbReference type="Proteomes" id="UP001287286"/>
    </source>
</evidence>
<comment type="caution">
    <text evidence="1">The sequence shown here is derived from an EMBL/GenBank/DDBJ whole genome shotgun (WGS) entry which is preliminary data.</text>
</comment>
<gene>
    <name evidence="1" type="ORF">Purlil1_13784</name>
</gene>
<accession>A0ABR0BD57</accession>
<dbReference type="Proteomes" id="UP001287286">
    <property type="component" value="Unassembled WGS sequence"/>
</dbReference>
<name>A0ABR0BD57_PURLI</name>
<proteinExistence type="predicted"/>
<reference evidence="1 2" key="1">
    <citation type="journal article" date="2024" name="Microbiol. Resour. Announc.">
        <title>Genome annotations for the ascomycete fungi Trichoderma harzianum, Trichoderma aggressivum, and Purpureocillium lilacinum.</title>
        <authorList>
            <person name="Beijen E.P.W."/>
            <person name="Ohm R.A."/>
        </authorList>
    </citation>
    <scope>NUCLEOTIDE SEQUENCE [LARGE SCALE GENOMIC DNA]</scope>
    <source>
        <strain evidence="1 2">CBS 150709</strain>
    </source>
</reference>
<sequence length="521" mass="58267">MTNFLFPCSAAADNAKKHTNYPALLRDIIRSASDSIKALTLFDQYVIKRKPASKTGLTAFDAHGGDSGCHIRASMIMDAYTGYAELACREPERLEEFCMSLAKTITNLRELEVSTRNMHAQLTMARTKPEDLGLNRQEDTPRNILRHLGWTEAFQTNLAGVISETRRDKPNDNASGRPAEHQLPIPYCRAVKTNDSNSTLIQSNLVWDISDPSAMVRFIVYSYTLSRYRKFKFTGKRLLGLVDPHEVESRTKQLKCASMDPSWKNYKLPGINRLEKEFRDIKSWLSKFSNAWIMHTMGRLPRLHCMVSLITAGYHLNIFCGFAPPQSEGQQAAGVSKLRWGFSQASIEDLIGSSDHRPHTVFMGNSLDGSVDTYSSKMPLAKGEKRDGIAPHNFSCGSCASNERHVLRFAEADHDQLLFSYFANHPSYPFTLPSGADETAFVVQTIKTWADERRGSTLAQGLLQGWQEDSEMANAVGAGTDNMGTFMLQHVFTESRMALGSMLARSLQAADLLPVTTHYDD</sequence>